<evidence type="ECO:0000313" key="1">
    <source>
        <dbReference type="EMBL" id="SET25232.1"/>
    </source>
</evidence>
<dbReference type="AlphaFoldDB" id="A0A1I0CZY8"/>
<dbReference type="RefSeq" id="WP_092477930.1">
    <property type="nucleotide sequence ID" value="NZ_FOHN01000012.1"/>
</dbReference>
<dbReference type="Proteomes" id="UP000199800">
    <property type="component" value="Unassembled WGS sequence"/>
</dbReference>
<dbReference type="STRING" id="29364.SAMN04487772_11239"/>
<proteinExistence type="predicted"/>
<dbReference type="Pfam" id="PF12672">
    <property type="entry name" value="DUF3793"/>
    <property type="match status" value="1"/>
</dbReference>
<protein>
    <recommendedName>
        <fullName evidence="3">DUF3793 family protein</fullName>
    </recommendedName>
</protein>
<dbReference type="EMBL" id="FOHN01000012">
    <property type="protein sequence ID" value="SET25232.1"/>
    <property type="molecule type" value="Genomic_DNA"/>
</dbReference>
<accession>A0A1I0CZY8</accession>
<name>A0A1I0CZY8_9FIRM</name>
<dbReference type="InterPro" id="IPR024523">
    <property type="entry name" value="DUF3793"/>
</dbReference>
<evidence type="ECO:0008006" key="3">
    <source>
        <dbReference type="Google" id="ProtNLM"/>
    </source>
</evidence>
<dbReference type="OrthoDB" id="5393676at2"/>
<organism evidence="1 2">
    <name type="scientific">[Clostridium] polysaccharolyticum</name>
    <dbReference type="NCBI Taxonomy" id="29364"/>
    <lineage>
        <taxon>Bacteria</taxon>
        <taxon>Bacillati</taxon>
        <taxon>Bacillota</taxon>
        <taxon>Clostridia</taxon>
        <taxon>Lachnospirales</taxon>
        <taxon>Lachnospiraceae</taxon>
    </lineage>
</organism>
<sequence>MGNSYKNEIYLRYILSSCTAPVLANKKPSGLVTVWKHYLSDVELQAYCESSENGFLNGSRLEILLETKLYYLLFCYQREQLEEELEKNKNSKLLKEYFLALNLDEKIGQLRRRLQAYYLGAAEFPHEIGLFLGYPIWDVEGFIEHKGLAYKICGYWKVYDDVPGALQKFEEYDWLKKAALNRFYMQLERNNQKI</sequence>
<gene>
    <name evidence="1" type="ORF">SAMN04487772_11239</name>
</gene>
<keyword evidence="2" id="KW-1185">Reference proteome</keyword>
<reference evidence="1 2" key="1">
    <citation type="submission" date="2016-10" db="EMBL/GenBank/DDBJ databases">
        <authorList>
            <person name="de Groot N.N."/>
        </authorList>
    </citation>
    <scope>NUCLEOTIDE SEQUENCE [LARGE SCALE GENOMIC DNA]</scope>
    <source>
        <strain evidence="1 2">DSM 1801</strain>
    </source>
</reference>
<evidence type="ECO:0000313" key="2">
    <source>
        <dbReference type="Proteomes" id="UP000199800"/>
    </source>
</evidence>